<dbReference type="AlphaFoldDB" id="A0A7J6LKL3"/>
<keyword evidence="7" id="KW-1185">Reference proteome</keyword>
<dbReference type="OrthoDB" id="1735038at2759"/>
<evidence type="ECO:0000313" key="7">
    <source>
        <dbReference type="Proteomes" id="UP000591131"/>
    </source>
</evidence>
<keyword evidence="5" id="KW-0325">Glycoprotein</keyword>
<evidence type="ECO:0000256" key="4">
    <source>
        <dbReference type="ARBA" id="ARBA00022801"/>
    </source>
</evidence>
<dbReference type="Pfam" id="PF05577">
    <property type="entry name" value="Peptidase_S28"/>
    <property type="match status" value="1"/>
</dbReference>
<accession>A0A7J6LKL3</accession>
<dbReference type="InterPro" id="IPR042269">
    <property type="entry name" value="Ser_carbopepase_S28_SKS"/>
</dbReference>
<dbReference type="EMBL" id="JAAPAO010000438">
    <property type="protein sequence ID" value="KAF4659814.1"/>
    <property type="molecule type" value="Genomic_DNA"/>
</dbReference>
<protein>
    <submittedName>
        <fullName evidence="6">Thymus-specific serine protease</fullName>
    </submittedName>
</protein>
<comment type="similarity">
    <text evidence="1">Belongs to the peptidase S28 family.</text>
</comment>
<dbReference type="Gene3D" id="3.40.50.1820">
    <property type="entry name" value="alpha/beta hydrolase"/>
    <property type="match status" value="2"/>
</dbReference>
<keyword evidence="4" id="KW-0378">Hydrolase</keyword>
<evidence type="ECO:0000256" key="3">
    <source>
        <dbReference type="ARBA" id="ARBA00022729"/>
    </source>
</evidence>
<gene>
    <name evidence="6" type="primary">PRSS16_29</name>
    <name evidence="6" type="ORF">FOL47_007411</name>
</gene>
<dbReference type="Gene3D" id="1.20.120.980">
    <property type="entry name" value="Serine carboxypeptidase S28, SKS domain"/>
    <property type="match status" value="1"/>
</dbReference>
<proteinExistence type="inferred from homology"/>
<comment type="caution">
    <text evidence="6">The sequence shown here is derived from an EMBL/GenBank/DDBJ whole genome shotgun (WGS) entry which is preliminary data.</text>
</comment>
<sequence length="389" mass="42339">MGGILGKKGATFLLRTVRNDDFYNSSKPVLLLGHLAPLNSSMADIVHTAKDIGASIAIVEQRYTGTSLPTKEFSVETLKKFFTVPQAVQDVALTIAASARKYYPDVFDGAIVSSAPLKFQLEMPTYTEVLTKDFINSDLGGSSECLTVLKDAHSAIGEKLGSPEGRRKLEKTLDIHEGDLGTRKVQTLLTFNGLLTGADLQYNDPLCEEEYCNIQKICKKFTEGGATPLDMLATIYKASKPTRGLAALLKASLAELKDAKSSGDGRMSQFHTCSSEGLLLTCDSAACPFFTRIENSWLDYGTWLCQEGFGISKEDKEGEGPEVELVRAGLANDVVFNTGARCITLLLVQCVLQDRLREGTQRHQEVAQITIEDPPVGPLTLFEELASLI</sequence>
<keyword evidence="3" id="KW-0732">Signal</keyword>
<dbReference type="GO" id="GO:0070008">
    <property type="term" value="F:serine-type exopeptidase activity"/>
    <property type="evidence" value="ECO:0007669"/>
    <property type="project" value="InterPro"/>
</dbReference>
<dbReference type="PANTHER" id="PTHR11010">
    <property type="entry name" value="PROTEASE S28 PRO-X CARBOXYPEPTIDASE-RELATED"/>
    <property type="match status" value="1"/>
</dbReference>
<organism evidence="6 7">
    <name type="scientific">Perkinsus chesapeaki</name>
    <name type="common">Clam parasite</name>
    <name type="synonym">Perkinsus andrewsi</name>
    <dbReference type="NCBI Taxonomy" id="330153"/>
    <lineage>
        <taxon>Eukaryota</taxon>
        <taxon>Sar</taxon>
        <taxon>Alveolata</taxon>
        <taxon>Perkinsozoa</taxon>
        <taxon>Perkinsea</taxon>
        <taxon>Perkinsida</taxon>
        <taxon>Perkinsidae</taxon>
        <taxon>Perkinsus</taxon>
    </lineage>
</organism>
<keyword evidence="2 6" id="KW-0645">Protease</keyword>
<evidence type="ECO:0000256" key="5">
    <source>
        <dbReference type="ARBA" id="ARBA00023180"/>
    </source>
</evidence>
<reference evidence="6 7" key="1">
    <citation type="submission" date="2020-04" db="EMBL/GenBank/DDBJ databases">
        <title>Perkinsus chesapeaki whole genome sequence.</title>
        <authorList>
            <person name="Bogema D.R."/>
        </authorList>
    </citation>
    <scope>NUCLEOTIDE SEQUENCE [LARGE SCALE GENOMIC DNA]</scope>
    <source>
        <strain evidence="6">ATCC PRA-425</strain>
    </source>
</reference>
<dbReference type="InterPro" id="IPR008758">
    <property type="entry name" value="Peptidase_S28"/>
</dbReference>
<dbReference type="PANTHER" id="PTHR11010:SF117">
    <property type="entry name" value="SERINE PROTEASE 16"/>
    <property type="match status" value="1"/>
</dbReference>
<evidence type="ECO:0000256" key="1">
    <source>
        <dbReference type="ARBA" id="ARBA00011079"/>
    </source>
</evidence>
<evidence type="ECO:0000313" key="6">
    <source>
        <dbReference type="EMBL" id="KAF4659814.1"/>
    </source>
</evidence>
<evidence type="ECO:0000256" key="2">
    <source>
        <dbReference type="ARBA" id="ARBA00022670"/>
    </source>
</evidence>
<dbReference type="Proteomes" id="UP000591131">
    <property type="component" value="Unassembled WGS sequence"/>
</dbReference>
<dbReference type="GO" id="GO:0006508">
    <property type="term" value="P:proteolysis"/>
    <property type="evidence" value="ECO:0007669"/>
    <property type="project" value="UniProtKB-KW"/>
</dbReference>
<dbReference type="GO" id="GO:0008239">
    <property type="term" value="F:dipeptidyl-peptidase activity"/>
    <property type="evidence" value="ECO:0007669"/>
    <property type="project" value="TreeGrafter"/>
</dbReference>
<name>A0A7J6LKL3_PERCH</name>
<dbReference type="InterPro" id="IPR029058">
    <property type="entry name" value="AB_hydrolase_fold"/>
</dbReference>